<keyword evidence="4" id="KW-1185">Reference proteome</keyword>
<dbReference type="KEGG" id="ams:AMIS_49350"/>
<sequence>MTRTLFASFATIAVTIPLLAAPVSAAPLTTAPASPTPLRGVPASAAPAPSPAPSAVVPSAVVPSALVPSAPAQAAPAGDVRDLTPPTRLTLNGRPLPPATYQPGPLGRRAAPTSPPLGTVRSWAGLNAVEADVYRKDYVLRAVGEHIEVWVAKDLGFPIGDCRGDAATEVTDAQIAGLVREFDENIYPTETAAFSTPPARTGANAGVDGDFTGAGDRTVTLVDNIRDDNFVSYPERPTYIAGFFSEQLNELFDRNVITIDAFDWAHRLGDDPAHQPTDDLCTSRPARPRMYESTFAHEWQHLLSYYADPDEESWLDEGLSDYAQTLTGYVDSRLGVYHRGFDNHLACYQGFGGVKTANNPNPRDCDGPANSLNLWNEGTADAVLADYGITYQLMLYLGDRFGRGVLSRLHRDADHRGLEALAEALPDGTRFYDVLHDFQTMTLVDKSAGEPDSVLKGASRERVTAASLRSTVNLSSAGSHGTPGAPPNGADYVRLPTTLRSVSFQGAATLPPLPLGWTIDKGMIFSGNASGLDTTAVRAVDVPLADPNLRFTSTHALEKDFDYGYVTVSTDGGRTYRAIAGDTTVAGPLGAGITGRATGATLRYDLSAHAGKRVLLGFRYVSDSAVNQGGWHIGDVRVGSQTIDSAALDEWRSPTQVRPTPVHNWHVTLVGLGRARAKIVPLEDFDRLNDYPKVAAIVAYDEPTGTAEQYAPYTLVVNGETLPREEPAQATGGTTR</sequence>
<feature type="region of interest" description="Disordered" evidence="1">
    <location>
        <begin position="71"/>
        <end position="115"/>
    </location>
</feature>
<feature type="signal peptide" evidence="2">
    <location>
        <begin position="1"/>
        <end position="25"/>
    </location>
</feature>
<dbReference type="HOGENOM" id="CLU_395692_0_0_11"/>
<dbReference type="Proteomes" id="UP000007882">
    <property type="component" value="Chromosome"/>
</dbReference>
<organism evidence="3 4">
    <name type="scientific">Actinoplanes missouriensis (strain ATCC 14538 / DSM 43046 / CBS 188.64 / JCM 3121 / NBRC 102363 / NCIMB 12654 / NRRL B-3342 / UNCC 431)</name>
    <dbReference type="NCBI Taxonomy" id="512565"/>
    <lineage>
        <taxon>Bacteria</taxon>
        <taxon>Bacillati</taxon>
        <taxon>Actinomycetota</taxon>
        <taxon>Actinomycetes</taxon>
        <taxon>Micromonosporales</taxon>
        <taxon>Micromonosporaceae</taxon>
        <taxon>Actinoplanes</taxon>
    </lineage>
</organism>
<dbReference type="STRING" id="512565.AMIS_49350"/>
<dbReference type="AlphaFoldDB" id="I0HAW8"/>
<dbReference type="PATRIC" id="fig|512565.3.peg.4927"/>
<evidence type="ECO:0000256" key="1">
    <source>
        <dbReference type="SAM" id="MobiDB-lite"/>
    </source>
</evidence>
<protein>
    <submittedName>
        <fullName evidence="3">Uncharacterized protein</fullName>
    </submittedName>
</protein>
<evidence type="ECO:0000256" key="2">
    <source>
        <dbReference type="SAM" id="SignalP"/>
    </source>
</evidence>
<dbReference type="eggNOG" id="COG4412">
    <property type="taxonomic scope" value="Bacteria"/>
</dbReference>
<proteinExistence type="predicted"/>
<name>I0HAW8_ACTM4</name>
<dbReference type="Pfam" id="PF20773">
    <property type="entry name" value="InhA-like_MAM"/>
    <property type="match status" value="1"/>
</dbReference>
<evidence type="ECO:0000313" key="4">
    <source>
        <dbReference type="Proteomes" id="UP000007882"/>
    </source>
</evidence>
<accession>I0HAW8</accession>
<keyword evidence="2" id="KW-0732">Signal</keyword>
<dbReference type="EMBL" id="AP012319">
    <property type="protein sequence ID" value="BAL90155.1"/>
    <property type="molecule type" value="Genomic_DNA"/>
</dbReference>
<gene>
    <name evidence="3" type="ordered locus">AMIS_49350</name>
</gene>
<reference evidence="3 4" key="1">
    <citation type="submission" date="2012-02" db="EMBL/GenBank/DDBJ databases">
        <title>Complete genome sequence of Actinoplanes missouriensis 431 (= NBRC 102363).</title>
        <authorList>
            <person name="Ohnishi Y."/>
            <person name="Ishikawa J."/>
            <person name="Sekine M."/>
            <person name="Hosoyama A."/>
            <person name="Harada T."/>
            <person name="Narita H."/>
            <person name="Hata T."/>
            <person name="Konno Y."/>
            <person name="Tutikane K."/>
            <person name="Fujita N."/>
            <person name="Horinouchi S."/>
            <person name="Hayakawa M."/>
        </authorList>
    </citation>
    <scope>NUCLEOTIDE SEQUENCE [LARGE SCALE GENOMIC DNA]</scope>
    <source>
        <strain evidence="4">ATCC 14538 / DSM 43046 / CBS 188.64 / JCM 3121 / NBRC 102363 / NCIMB 12654 / NRRL B-3342 / UNCC 431</strain>
    </source>
</reference>
<evidence type="ECO:0000313" key="3">
    <source>
        <dbReference type="EMBL" id="BAL90155.1"/>
    </source>
</evidence>
<dbReference type="RefSeq" id="WP_014445044.1">
    <property type="nucleotide sequence ID" value="NC_017093.1"/>
</dbReference>
<feature type="chain" id="PRO_5003627567" evidence="2">
    <location>
        <begin position="26"/>
        <end position="736"/>
    </location>
</feature>